<gene>
    <name evidence="10" type="ORF">CDL12_14046</name>
</gene>
<feature type="domain" description="Myb-like" evidence="7">
    <location>
        <begin position="19"/>
        <end position="69"/>
    </location>
</feature>
<dbReference type="GO" id="GO:0005634">
    <property type="term" value="C:nucleus"/>
    <property type="evidence" value="ECO:0007669"/>
    <property type="project" value="UniProtKB-SubCell"/>
</dbReference>
<feature type="compositionally biased region" description="Polar residues" evidence="6">
    <location>
        <begin position="518"/>
        <end position="530"/>
    </location>
</feature>
<feature type="region of interest" description="Disordered" evidence="6">
    <location>
        <begin position="502"/>
        <end position="583"/>
    </location>
</feature>
<organism evidence="10 11">
    <name type="scientific">Handroanthus impetiginosus</name>
    <dbReference type="NCBI Taxonomy" id="429701"/>
    <lineage>
        <taxon>Eukaryota</taxon>
        <taxon>Viridiplantae</taxon>
        <taxon>Streptophyta</taxon>
        <taxon>Embryophyta</taxon>
        <taxon>Tracheophyta</taxon>
        <taxon>Spermatophyta</taxon>
        <taxon>Magnoliopsida</taxon>
        <taxon>eudicotyledons</taxon>
        <taxon>Gunneridae</taxon>
        <taxon>Pentapetalae</taxon>
        <taxon>asterids</taxon>
        <taxon>lamiids</taxon>
        <taxon>Lamiales</taxon>
        <taxon>Bignoniaceae</taxon>
        <taxon>Crescentiina</taxon>
        <taxon>Tabebuia alliance</taxon>
        <taxon>Handroanthus</taxon>
    </lineage>
</organism>
<dbReference type="STRING" id="429701.A0A2G9H753"/>
<comment type="caution">
    <text evidence="10">The sequence shown here is derived from an EMBL/GenBank/DDBJ whole genome shotgun (WGS) entry which is preliminary data.</text>
</comment>
<name>A0A2G9H753_9LAMI</name>
<feature type="compositionally biased region" description="Polar residues" evidence="6">
    <location>
        <begin position="640"/>
        <end position="649"/>
    </location>
</feature>
<dbReference type="Gene3D" id="1.10.10.60">
    <property type="entry name" value="Homeodomain-like"/>
    <property type="match status" value="1"/>
</dbReference>
<evidence type="ECO:0000256" key="3">
    <source>
        <dbReference type="ARBA" id="ARBA00023125"/>
    </source>
</evidence>
<dbReference type="InterPro" id="IPR017930">
    <property type="entry name" value="Myb_dom"/>
</dbReference>
<reference evidence="11" key="1">
    <citation type="journal article" date="2018" name="Gigascience">
        <title>Genome assembly of the Pink Ipe (Handroanthus impetiginosus, Bignoniaceae), a highly valued, ecologically keystone Neotropical timber forest tree.</title>
        <authorList>
            <person name="Silva-Junior O.B."/>
            <person name="Grattapaglia D."/>
            <person name="Novaes E."/>
            <person name="Collevatti R.G."/>
        </authorList>
    </citation>
    <scope>NUCLEOTIDE SEQUENCE [LARGE SCALE GENOMIC DNA]</scope>
    <source>
        <strain evidence="11">cv. UFG-1</strain>
    </source>
</reference>
<feature type="region of interest" description="Disordered" evidence="6">
    <location>
        <begin position="692"/>
        <end position="721"/>
    </location>
</feature>
<keyword evidence="4" id="KW-0804">Transcription</keyword>
<sequence>MDPYSSGEDLVIKTRKPYTITKQRERWTEEEHNRFLEALKLYGRAWQRIEEHIGTKTAVQIRSHAQKFFTKLEKEAVVKGVPVGHALDIEIPPPRPKRKPNNPYPRKTTVVTPSQVGVKDGKISNPASSSCQSKRTVALEKETEKLCDDGKLGSSKGYHEKDNCSEASTLLKTAPCAFPSSANETSLAVSDAPKRSRTSGQYVPHSKEASDQGGTAASQVTIEAKGLQMEKSDNKNLFQDNSSFNISNAMDSYLSHEKFVHCKRINELKHSESVDTLSAADLQASQNYPRHVPVHILDGSLGMNAQNISPDMSYAESMFHQLGGVHGHQNLFMNPAASATSEHYSDASRSSVHQSFPSYHPIFTPIQNQDDYQSFLHVSSTFSSLIVSALTQNPAAYAAASFATTLWPCVNMEAPVEPSTASAGACQSRPVSSTPSMAAIAAATVAAATAWWAAHGLLPLCAPFHPGFTCSPASASETPIEGAKLNVGMAIAETAKVADTADELHDANKSKNKKQVDRSSCGSNTPSSSEVEADALEKHSKGKEEKNMQDKEEAEELDAVHPVGDPSSRRCRSASNVNDSWKEVSEEGRLAFQALFSREVLPQSFSPPHDLKNKAQKNSNTDKGSAEEKDEDGLQLDLNGKTSGTSSEKQGVEDITSLIGENKEEGLLNMGLGHAKLKARRTGFKPYKRCSMEAKESRLSANSQDEEKGPKRLRMEGQAST</sequence>
<dbReference type="FunFam" id="1.10.10.60:FF:000023">
    <property type="entry name" value="protein REVEILLE 6 isoform X1"/>
    <property type="match status" value="1"/>
</dbReference>
<feature type="region of interest" description="Disordered" evidence="6">
    <location>
        <begin position="185"/>
        <end position="218"/>
    </location>
</feature>
<evidence type="ECO:0000256" key="4">
    <source>
        <dbReference type="ARBA" id="ARBA00023163"/>
    </source>
</evidence>
<evidence type="ECO:0000256" key="5">
    <source>
        <dbReference type="ARBA" id="ARBA00023242"/>
    </source>
</evidence>
<feature type="domain" description="SANT" evidence="8">
    <location>
        <begin position="22"/>
        <end position="73"/>
    </location>
</feature>
<protein>
    <submittedName>
        <fullName evidence="10">Uncharacterized protein</fullName>
    </submittedName>
</protein>
<dbReference type="AlphaFoldDB" id="A0A2G9H753"/>
<dbReference type="SMART" id="SM00717">
    <property type="entry name" value="SANT"/>
    <property type="match status" value="1"/>
</dbReference>
<keyword evidence="5" id="KW-0539">Nucleus</keyword>
<dbReference type="NCBIfam" id="TIGR01557">
    <property type="entry name" value="myb_SHAQKYF"/>
    <property type="match status" value="1"/>
</dbReference>
<dbReference type="PANTHER" id="PTHR12802">
    <property type="entry name" value="SWI/SNF COMPLEX-RELATED"/>
    <property type="match status" value="1"/>
</dbReference>
<dbReference type="InterPro" id="IPR017884">
    <property type="entry name" value="SANT_dom"/>
</dbReference>
<keyword evidence="2" id="KW-0805">Transcription regulation</keyword>
<feature type="region of interest" description="Disordered" evidence="6">
    <location>
        <begin position="603"/>
        <end position="666"/>
    </location>
</feature>
<dbReference type="Proteomes" id="UP000231279">
    <property type="component" value="Unassembled WGS sequence"/>
</dbReference>
<evidence type="ECO:0000256" key="6">
    <source>
        <dbReference type="SAM" id="MobiDB-lite"/>
    </source>
</evidence>
<dbReference type="GO" id="GO:0003677">
    <property type="term" value="F:DNA binding"/>
    <property type="evidence" value="ECO:0007669"/>
    <property type="project" value="UniProtKB-KW"/>
</dbReference>
<keyword evidence="3" id="KW-0238">DNA-binding</keyword>
<feature type="compositionally biased region" description="Basic and acidic residues" evidence="6">
    <location>
        <begin position="535"/>
        <end position="551"/>
    </location>
</feature>
<dbReference type="PANTHER" id="PTHR12802:SF177">
    <property type="entry name" value="PROTEIN CCA1"/>
    <property type="match status" value="1"/>
</dbReference>
<feature type="compositionally biased region" description="Basic and acidic residues" evidence="6">
    <location>
        <begin position="705"/>
        <end position="715"/>
    </location>
</feature>
<accession>A0A2G9H753</accession>
<dbReference type="PROSITE" id="PS50090">
    <property type="entry name" value="MYB_LIKE"/>
    <property type="match status" value="1"/>
</dbReference>
<dbReference type="PROSITE" id="PS51293">
    <property type="entry name" value="SANT"/>
    <property type="match status" value="1"/>
</dbReference>
<dbReference type="CDD" id="cd00167">
    <property type="entry name" value="SANT"/>
    <property type="match status" value="1"/>
</dbReference>
<keyword evidence="11" id="KW-1185">Reference proteome</keyword>
<evidence type="ECO:0000256" key="2">
    <source>
        <dbReference type="ARBA" id="ARBA00023015"/>
    </source>
</evidence>
<evidence type="ECO:0000256" key="1">
    <source>
        <dbReference type="ARBA" id="ARBA00004123"/>
    </source>
</evidence>
<dbReference type="GO" id="GO:0010468">
    <property type="term" value="P:regulation of gene expression"/>
    <property type="evidence" value="ECO:0007669"/>
    <property type="project" value="UniProtKB-ARBA"/>
</dbReference>
<evidence type="ECO:0000259" key="7">
    <source>
        <dbReference type="PROSITE" id="PS50090"/>
    </source>
</evidence>
<dbReference type="Pfam" id="PF00249">
    <property type="entry name" value="Myb_DNA-binding"/>
    <property type="match status" value="1"/>
</dbReference>
<evidence type="ECO:0000313" key="11">
    <source>
        <dbReference type="Proteomes" id="UP000231279"/>
    </source>
</evidence>
<feature type="compositionally biased region" description="Basic and acidic residues" evidence="6">
    <location>
        <begin position="502"/>
        <end position="517"/>
    </location>
</feature>
<feature type="compositionally biased region" description="Polar residues" evidence="6">
    <location>
        <begin position="125"/>
        <end position="135"/>
    </location>
</feature>
<dbReference type="SUPFAM" id="SSF46689">
    <property type="entry name" value="Homeodomain-like"/>
    <property type="match status" value="1"/>
</dbReference>
<dbReference type="InterPro" id="IPR001005">
    <property type="entry name" value="SANT/Myb"/>
</dbReference>
<proteinExistence type="predicted"/>
<dbReference type="EMBL" id="NKXS01002495">
    <property type="protein sequence ID" value="PIN13341.1"/>
    <property type="molecule type" value="Genomic_DNA"/>
</dbReference>
<comment type="subcellular location">
    <subcellularLocation>
        <location evidence="1">Nucleus</location>
    </subcellularLocation>
</comment>
<dbReference type="InterPro" id="IPR006447">
    <property type="entry name" value="Myb_dom_plants"/>
</dbReference>
<dbReference type="InterPro" id="IPR009057">
    <property type="entry name" value="Homeodomain-like_sf"/>
</dbReference>
<dbReference type="OrthoDB" id="118550at2759"/>
<feature type="region of interest" description="Disordered" evidence="6">
    <location>
        <begin position="86"/>
        <end position="139"/>
    </location>
</feature>
<dbReference type="PROSITE" id="PS51294">
    <property type="entry name" value="HTH_MYB"/>
    <property type="match status" value="1"/>
</dbReference>
<evidence type="ECO:0000259" key="9">
    <source>
        <dbReference type="PROSITE" id="PS51294"/>
    </source>
</evidence>
<evidence type="ECO:0000313" key="10">
    <source>
        <dbReference type="EMBL" id="PIN13341.1"/>
    </source>
</evidence>
<evidence type="ECO:0000259" key="8">
    <source>
        <dbReference type="PROSITE" id="PS51293"/>
    </source>
</evidence>
<feature type="domain" description="HTH myb-type" evidence="9">
    <location>
        <begin position="19"/>
        <end position="73"/>
    </location>
</feature>